<name>A0A5D4JGA3_9ACTN</name>
<sequence>MRGDRPVSEGADHDEVPEFVGDLPLDAAQQLRIQATHRGFTYQHLYAVGCLLRLRDAGAQTLLVERDEDLEVVLPGRQLYLQVKTRQSGVLVWSDIRDAVEQFQRKIRAEHDEGRRSGSPVLVVVSNAQPGPALVAKTRTVGWPGDVQLLWPGGPAGHDRWLPPPAGDLDGMLQWCTAEAERVPFLALKPQTLVEKLAARVQYASTGARGQAFVAADLPGLFEQFVEELQAFPEVPEMYWPQKSDPELVGEQRVRLVVGYSGAGKTTWAAHAAERCPLSVTYCDVADGVSTEAVAESMARELAARHLSSLVGGELPHGSSVEVLRAVHLRLTRTSTVVAVVLDNAHRLPTNGIRMLVDALPTVHLILLAQPWPDQTVLEAHLGITAQMLPGWTVDTIAEALAAEGCRTDYLTARRVCSLTGGLPLYVLQAAALTRSEYNADAAAFCNTFEERTHFKSTAQELILEQSFGRLNETAKKLAGLLAFAEVRLTRDELQQLAAEIGAERAPDTVRAARELAAHGLTQPFADGHLKLHDAVRPLAASVEEFGEEAADRLLRTLCRLLEGHKGPDRLSRWMRLLGSTGQIDELIALTEQEGFFERGYPREVRAMLADTAHAPDADTALRFDAHNALSVWAHRDGDLEALAVHVQAMETLHRAGHPDFGQRERMLLAGRRFYLYGESGDIRQLKTAYVEAQAQTPAPSRYDRALRYGYAAALWTAGQYEEAGLLAMEVALAYMDHLGLEDDDLLTPKAELHAKCVNSDTPDDFKRLADCFGLAVLVYRKLNRMDFAPWAVRAHKLYAVSGATRSAINSGQDVADVLRLTNPGEALKILDTLMLAAEEENLQDVIIGLRSQRAEVLARTGDIEGARTEISILSQYDLTNDQAMDIRHQSQLIEESANDNT</sequence>
<evidence type="ECO:0000313" key="2">
    <source>
        <dbReference type="EMBL" id="TYR63220.1"/>
    </source>
</evidence>
<keyword evidence="2" id="KW-0067">ATP-binding</keyword>
<comment type="caution">
    <text evidence="2">The sequence shown here is derived from an EMBL/GenBank/DDBJ whole genome shotgun (WGS) entry which is preliminary data.</text>
</comment>
<dbReference type="Pfam" id="PF13401">
    <property type="entry name" value="AAA_22"/>
    <property type="match status" value="1"/>
</dbReference>
<keyword evidence="2" id="KW-0547">Nucleotide-binding</keyword>
<feature type="domain" description="ORC1/DEAH AAA+ ATPase" evidence="1">
    <location>
        <begin position="252"/>
        <end position="370"/>
    </location>
</feature>
<dbReference type="AlphaFoldDB" id="A0A5D4JGA3"/>
<protein>
    <submittedName>
        <fullName evidence="2">ATP-binding protein</fullName>
    </submittedName>
</protein>
<accession>A0A5D4JGA3</accession>
<dbReference type="Gene3D" id="3.40.50.300">
    <property type="entry name" value="P-loop containing nucleotide triphosphate hydrolases"/>
    <property type="match status" value="1"/>
</dbReference>
<dbReference type="InterPro" id="IPR027417">
    <property type="entry name" value="P-loop_NTPase"/>
</dbReference>
<gene>
    <name evidence="2" type="ORF">FY004_17850</name>
</gene>
<dbReference type="SUPFAM" id="SSF52540">
    <property type="entry name" value="P-loop containing nucleoside triphosphate hydrolases"/>
    <property type="match status" value="1"/>
</dbReference>
<evidence type="ECO:0000313" key="3">
    <source>
        <dbReference type="Proteomes" id="UP000323242"/>
    </source>
</evidence>
<dbReference type="EMBL" id="VSZQ01000090">
    <property type="protein sequence ID" value="TYR63220.1"/>
    <property type="molecule type" value="Genomic_DNA"/>
</dbReference>
<dbReference type="InterPro" id="IPR049945">
    <property type="entry name" value="AAA_22"/>
</dbReference>
<organism evidence="2 3">
    <name type="scientific">Streptomyces parvus</name>
    <dbReference type="NCBI Taxonomy" id="66428"/>
    <lineage>
        <taxon>Bacteria</taxon>
        <taxon>Bacillati</taxon>
        <taxon>Actinomycetota</taxon>
        <taxon>Actinomycetes</taxon>
        <taxon>Kitasatosporales</taxon>
        <taxon>Streptomycetaceae</taxon>
        <taxon>Streptomyces</taxon>
    </lineage>
</organism>
<evidence type="ECO:0000259" key="1">
    <source>
        <dbReference type="Pfam" id="PF13401"/>
    </source>
</evidence>
<reference evidence="2 3" key="1">
    <citation type="submission" date="2019-08" db="EMBL/GenBank/DDBJ databases">
        <title>Draft genome for granaticin producer strain Streptomyces parvus C05.</title>
        <authorList>
            <person name="Gonzalez-Pimentel J.L."/>
        </authorList>
    </citation>
    <scope>NUCLEOTIDE SEQUENCE [LARGE SCALE GENOMIC DNA]</scope>
    <source>
        <strain evidence="2 3">C05</strain>
    </source>
</reference>
<proteinExistence type="predicted"/>
<keyword evidence="3" id="KW-1185">Reference proteome</keyword>
<dbReference type="GO" id="GO:0016887">
    <property type="term" value="F:ATP hydrolysis activity"/>
    <property type="evidence" value="ECO:0007669"/>
    <property type="project" value="InterPro"/>
</dbReference>
<dbReference type="Proteomes" id="UP000323242">
    <property type="component" value="Unassembled WGS sequence"/>
</dbReference>
<dbReference type="GO" id="GO:0005524">
    <property type="term" value="F:ATP binding"/>
    <property type="evidence" value="ECO:0007669"/>
    <property type="project" value="UniProtKB-KW"/>
</dbReference>
<dbReference type="RefSeq" id="WP_148903115.1">
    <property type="nucleotide sequence ID" value="NZ_VSZQ01000090.1"/>
</dbReference>